<proteinExistence type="predicted"/>
<reference evidence="1 2" key="1">
    <citation type="journal article" date="2009" name="Nature">
        <title>The Sorghum bicolor genome and the diversification of grasses.</title>
        <authorList>
            <person name="Paterson A.H."/>
            <person name="Bowers J.E."/>
            <person name="Bruggmann R."/>
            <person name="Dubchak I."/>
            <person name="Grimwood J."/>
            <person name="Gundlach H."/>
            <person name="Haberer G."/>
            <person name="Hellsten U."/>
            <person name="Mitros T."/>
            <person name="Poliakov A."/>
            <person name="Schmutz J."/>
            <person name="Spannagl M."/>
            <person name="Tang H."/>
            <person name="Wang X."/>
            <person name="Wicker T."/>
            <person name="Bharti A.K."/>
            <person name="Chapman J."/>
            <person name="Feltus F.A."/>
            <person name="Gowik U."/>
            <person name="Grigoriev I.V."/>
            <person name="Lyons E."/>
            <person name="Maher C.A."/>
            <person name="Martis M."/>
            <person name="Narechania A."/>
            <person name="Otillar R.P."/>
            <person name="Penning B.W."/>
            <person name="Salamov A.A."/>
            <person name="Wang Y."/>
            <person name="Zhang L."/>
            <person name="Carpita N.C."/>
            <person name="Freeling M."/>
            <person name="Gingle A.R."/>
            <person name="Hash C.T."/>
            <person name="Keller B."/>
            <person name="Klein P."/>
            <person name="Kresovich S."/>
            <person name="McCann M.C."/>
            <person name="Ming R."/>
            <person name="Peterson D.G."/>
            <person name="Mehboob-ur-Rahman"/>
            <person name="Ware D."/>
            <person name="Westhoff P."/>
            <person name="Mayer K.F."/>
            <person name="Messing J."/>
            <person name="Rokhsar D.S."/>
        </authorList>
    </citation>
    <scope>NUCLEOTIDE SEQUENCE [LARGE SCALE GENOMIC DNA]</scope>
    <source>
        <strain evidence="2">cv. BTx623</strain>
    </source>
</reference>
<dbReference type="Proteomes" id="UP000000768">
    <property type="component" value="Chromosome 7"/>
</dbReference>
<keyword evidence="2" id="KW-1185">Reference proteome</keyword>
<dbReference type="InParanoid" id="A0A1Z5RB25"/>
<dbReference type="EMBL" id="CM000766">
    <property type="protein sequence ID" value="OQU80960.1"/>
    <property type="molecule type" value="Genomic_DNA"/>
</dbReference>
<evidence type="ECO:0000313" key="1">
    <source>
        <dbReference type="EMBL" id="OQU80960.1"/>
    </source>
</evidence>
<organism evidence="1 2">
    <name type="scientific">Sorghum bicolor</name>
    <name type="common">Sorghum</name>
    <name type="synonym">Sorghum vulgare</name>
    <dbReference type="NCBI Taxonomy" id="4558"/>
    <lineage>
        <taxon>Eukaryota</taxon>
        <taxon>Viridiplantae</taxon>
        <taxon>Streptophyta</taxon>
        <taxon>Embryophyta</taxon>
        <taxon>Tracheophyta</taxon>
        <taxon>Spermatophyta</taxon>
        <taxon>Magnoliopsida</taxon>
        <taxon>Liliopsida</taxon>
        <taxon>Poales</taxon>
        <taxon>Poaceae</taxon>
        <taxon>PACMAD clade</taxon>
        <taxon>Panicoideae</taxon>
        <taxon>Andropogonodae</taxon>
        <taxon>Andropogoneae</taxon>
        <taxon>Sorghinae</taxon>
        <taxon>Sorghum</taxon>
    </lineage>
</organism>
<gene>
    <name evidence="1" type="ORF">SORBI_3007G214050</name>
</gene>
<sequence length="62" mass="6867">MRTTPSGSPLPQVHDIGSSPIEIVKVCRSTDLSFCHESQKREFRALSHGVEADNLTPKFSLQ</sequence>
<dbReference type="Gramene" id="OQU80960">
    <property type="protein sequence ID" value="OQU80960"/>
    <property type="gene ID" value="SORBI_3007G214050"/>
</dbReference>
<evidence type="ECO:0000313" key="2">
    <source>
        <dbReference type="Proteomes" id="UP000000768"/>
    </source>
</evidence>
<accession>A0A1Z5RB25</accession>
<dbReference type="AlphaFoldDB" id="A0A1Z5RB25"/>
<reference evidence="2" key="2">
    <citation type="journal article" date="2018" name="Plant J.">
        <title>The Sorghum bicolor reference genome: improved assembly, gene annotations, a transcriptome atlas, and signatures of genome organization.</title>
        <authorList>
            <person name="McCormick R.F."/>
            <person name="Truong S.K."/>
            <person name="Sreedasyam A."/>
            <person name="Jenkins J."/>
            <person name="Shu S."/>
            <person name="Sims D."/>
            <person name="Kennedy M."/>
            <person name="Amirebrahimi M."/>
            <person name="Weers B.D."/>
            <person name="McKinley B."/>
            <person name="Mattison A."/>
            <person name="Morishige D.T."/>
            <person name="Grimwood J."/>
            <person name="Schmutz J."/>
            <person name="Mullet J.E."/>
        </authorList>
    </citation>
    <scope>NUCLEOTIDE SEQUENCE [LARGE SCALE GENOMIC DNA]</scope>
    <source>
        <strain evidence="2">cv. BTx623</strain>
    </source>
</reference>
<name>A0A1Z5RB25_SORBI</name>
<protein>
    <submittedName>
        <fullName evidence="1">Uncharacterized protein</fullName>
    </submittedName>
</protein>